<dbReference type="Gene3D" id="3.20.20.140">
    <property type="entry name" value="Metal-dependent hydrolases"/>
    <property type="match status" value="1"/>
</dbReference>
<accession>A0A0F6W0J4</accession>
<evidence type="ECO:0000313" key="2">
    <source>
        <dbReference type="EMBL" id="AKF04348.1"/>
    </source>
</evidence>
<dbReference type="InterPro" id="IPR051781">
    <property type="entry name" value="Metallo-dep_Hydrolase"/>
</dbReference>
<evidence type="ECO:0000313" key="3">
    <source>
        <dbReference type="Proteomes" id="UP000034883"/>
    </source>
</evidence>
<dbReference type="GO" id="GO:0016810">
    <property type="term" value="F:hydrolase activity, acting on carbon-nitrogen (but not peptide) bonds"/>
    <property type="evidence" value="ECO:0007669"/>
    <property type="project" value="InterPro"/>
</dbReference>
<protein>
    <submittedName>
        <fullName evidence="2">Prolidase</fullName>
    </submittedName>
</protein>
<dbReference type="Gene3D" id="2.30.40.10">
    <property type="entry name" value="Urease, subunit C, domain 1"/>
    <property type="match status" value="1"/>
</dbReference>
<keyword evidence="3" id="KW-1185">Reference proteome</keyword>
<dbReference type="Proteomes" id="UP000034883">
    <property type="component" value="Chromosome"/>
</dbReference>
<organism evidence="2 3">
    <name type="scientific">Sandaracinus amylolyticus</name>
    <dbReference type="NCBI Taxonomy" id="927083"/>
    <lineage>
        <taxon>Bacteria</taxon>
        <taxon>Pseudomonadati</taxon>
        <taxon>Myxococcota</taxon>
        <taxon>Polyangia</taxon>
        <taxon>Polyangiales</taxon>
        <taxon>Sandaracinaceae</taxon>
        <taxon>Sandaracinus</taxon>
    </lineage>
</organism>
<evidence type="ECO:0000259" key="1">
    <source>
        <dbReference type="Pfam" id="PF01979"/>
    </source>
</evidence>
<proteinExistence type="predicted"/>
<name>A0A0F6W0J4_9BACT</name>
<dbReference type="Pfam" id="PF01979">
    <property type="entry name" value="Amidohydro_1"/>
    <property type="match status" value="1"/>
</dbReference>
<dbReference type="InterPro" id="IPR011059">
    <property type="entry name" value="Metal-dep_hydrolase_composite"/>
</dbReference>
<dbReference type="SUPFAM" id="SSF51338">
    <property type="entry name" value="Composite domain of metallo-dependent hydrolases"/>
    <property type="match status" value="2"/>
</dbReference>
<dbReference type="CDD" id="cd01299">
    <property type="entry name" value="Met_dep_hydrolase_A"/>
    <property type="match status" value="1"/>
</dbReference>
<dbReference type="SUPFAM" id="SSF51556">
    <property type="entry name" value="Metallo-dependent hydrolases"/>
    <property type="match status" value="1"/>
</dbReference>
<reference evidence="2 3" key="1">
    <citation type="submission" date="2015-03" db="EMBL/GenBank/DDBJ databases">
        <title>Genome assembly of Sandaracinus amylolyticus DSM 53668.</title>
        <authorList>
            <person name="Sharma G."/>
            <person name="Subramanian S."/>
        </authorList>
    </citation>
    <scope>NUCLEOTIDE SEQUENCE [LARGE SCALE GENOMIC DNA]</scope>
    <source>
        <strain evidence="2 3">DSM 53668</strain>
    </source>
</reference>
<dbReference type="EMBL" id="CP011125">
    <property type="protein sequence ID" value="AKF04348.1"/>
    <property type="molecule type" value="Genomic_DNA"/>
</dbReference>
<gene>
    <name evidence="2" type="ORF">DB32_001497</name>
</gene>
<dbReference type="PANTHER" id="PTHR43135">
    <property type="entry name" value="ALPHA-D-RIBOSE 1-METHYLPHOSPHONATE 5-TRIPHOSPHATE DIPHOSPHATASE"/>
    <property type="match status" value="1"/>
</dbReference>
<dbReference type="STRING" id="927083.DB32_001497"/>
<dbReference type="InterPro" id="IPR032466">
    <property type="entry name" value="Metal_Hydrolase"/>
</dbReference>
<feature type="domain" description="Amidohydrolase-related" evidence="1">
    <location>
        <begin position="29"/>
        <end position="389"/>
    </location>
</feature>
<dbReference type="InterPro" id="IPR006680">
    <property type="entry name" value="Amidohydro-rel"/>
</dbReference>
<sequence>MRGHVIDAISTSPIAGAGDTKVIDGRGKTLTPGLVDAHWHATFATLSPEVLMTADPGFIHIVAAREAERTLMRGFTTVRDAGGPAFGLKRAIDTGVCAGPRIYPSGAFISQTSGHGDFRARHEVPRDCCAHLSYAERLGAAALADGVAEVLRASREQLMLGASQIKVMAGGGVSSPHDPIDVTQYTEDEMRAAVECAENWGTYVMVHAYTPRAVQQSIRAGVRCIEHGHLVDDETAAMMAARGVWWSMQTFLDDEDAHPLPTPEGRAKARRVFSGTDQAYLLAKKHGVKLAWGTDVLFDARLADRQGAQLAKLTRWFTTAQALRLATYDNAQLLALSGERNPYPGRLGVVEEGALADLLLVDGDPLADLGVFADPSSKLLVIMKDGELVKDVVSSQRASGT</sequence>
<dbReference type="InterPro" id="IPR057744">
    <property type="entry name" value="OTAase-like"/>
</dbReference>
<dbReference type="PANTHER" id="PTHR43135:SF3">
    <property type="entry name" value="ALPHA-D-RIBOSE 1-METHYLPHOSPHONATE 5-TRIPHOSPHATE DIPHOSPHATASE"/>
    <property type="match status" value="1"/>
</dbReference>
<dbReference type="KEGG" id="samy:DB32_001497"/>
<dbReference type="AlphaFoldDB" id="A0A0F6W0J4"/>